<name>A0A2U3BD18_9VIBR</name>
<gene>
    <name evidence="1" type="ORF">DI392_06095</name>
</gene>
<dbReference type="Proteomes" id="UP000245362">
    <property type="component" value="Unassembled WGS sequence"/>
</dbReference>
<evidence type="ECO:0000313" key="1">
    <source>
        <dbReference type="EMBL" id="PWI34667.1"/>
    </source>
</evidence>
<evidence type="ECO:0000313" key="2">
    <source>
        <dbReference type="Proteomes" id="UP000245362"/>
    </source>
</evidence>
<comment type="caution">
    <text evidence="1">The sequence shown here is derived from an EMBL/GenBank/DDBJ whole genome shotgun (WGS) entry which is preliminary data.</text>
</comment>
<organism evidence="1 2">
    <name type="scientific">Vibrio albus</name>
    <dbReference type="NCBI Taxonomy" id="2200953"/>
    <lineage>
        <taxon>Bacteria</taxon>
        <taxon>Pseudomonadati</taxon>
        <taxon>Pseudomonadota</taxon>
        <taxon>Gammaproteobacteria</taxon>
        <taxon>Vibrionales</taxon>
        <taxon>Vibrionaceae</taxon>
        <taxon>Vibrio</taxon>
    </lineage>
</organism>
<dbReference type="EMBL" id="QFWT01000002">
    <property type="protein sequence ID" value="PWI34667.1"/>
    <property type="molecule type" value="Genomic_DNA"/>
</dbReference>
<proteinExistence type="predicted"/>
<accession>A0A2U3BD18</accession>
<reference evidence="1 2" key="1">
    <citation type="submission" date="2018-05" db="EMBL/GenBank/DDBJ databases">
        <title>Vibrio limimaris sp. nov., isolated from marine sediment.</title>
        <authorList>
            <person name="Li C.-M."/>
        </authorList>
    </citation>
    <scope>NUCLEOTIDE SEQUENCE [LARGE SCALE GENOMIC DNA]</scope>
    <source>
        <strain evidence="1 2">E4404</strain>
    </source>
</reference>
<keyword evidence="2" id="KW-1185">Reference proteome</keyword>
<protein>
    <submittedName>
        <fullName evidence="1">Uncharacterized protein</fullName>
    </submittedName>
</protein>
<dbReference type="AlphaFoldDB" id="A0A2U3BD18"/>
<sequence length="69" mass="7563">MPERFFPKLEQVAQWLVNNALRGELGAGGDAATEACNDITYLAEQLTHHVYTLERTLKASASSISKEVA</sequence>